<name>A0A154VYJ1_9PROT</name>
<dbReference type="Gene3D" id="1.25.40.10">
    <property type="entry name" value="Tetratricopeptide repeat domain"/>
    <property type="match status" value="1"/>
</dbReference>
<organism evidence="1 2">
    <name type="scientific">Oceanibaculum pacificum</name>
    <dbReference type="NCBI Taxonomy" id="580166"/>
    <lineage>
        <taxon>Bacteria</taxon>
        <taxon>Pseudomonadati</taxon>
        <taxon>Pseudomonadota</taxon>
        <taxon>Alphaproteobacteria</taxon>
        <taxon>Rhodospirillales</taxon>
        <taxon>Oceanibaculaceae</taxon>
        <taxon>Oceanibaculum</taxon>
    </lineage>
</organism>
<dbReference type="Gene3D" id="1.20.58.320">
    <property type="entry name" value="TPR-like"/>
    <property type="match status" value="1"/>
</dbReference>
<dbReference type="AlphaFoldDB" id="A0A154VYJ1"/>
<evidence type="ECO:0000313" key="1">
    <source>
        <dbReference type="EMBL" id="KZD06412.1"/>
    </source>
</evidence>
<gene>
    <name evidence="1" type="ORF">AUP43_10840</name>
</gene>
<dbReference type="InterPro" id="IPR010323">
    <property type="entry name" value="DUF924"/>
</dbReference>
<dbReference type="PANTHER" id="PTHR23004:SF7">
    <property type="entry name" value="DUF924-DOMAIN-CONTAINING PROTEIN"/>
    <property type="match status" value="1"/>
</dbReference>
<comment type="caution">
    <text evidence="1">The sequence shown here is derived from an EMBL/GenBank/DDBJ whole genome shotgun (WGS) entry which is preliminary data.</text>
</comment>
<dbReference type="InterPro" id="IPR011990">
    <property type="entry name" value="TPR-like_helical_dom_sf"/>
</dbReference>
<dbReference type="Proteomes" id="UP000076400">
    <property type="component" value="Unassembled WGS sequence"/>
</dbReference>
<sequence>MSVQPSDVLDFWFGAPDSPEYGENRKVWFEKSDAFDAEIRARFGGAVERAIEGGFAEWQDTPLACLALIVLLDQFPRNLYRGQAKAFAGDPRALALAAQAVERGFDKQLLPVQRVFLYLPFEHSEDRANQERSVALFTPVSAETGYPGWVDYAVAHRDIVARFGRFPHRNAALGRDTTAEEAAFLTEPNSSF</sequence>
<reference evidence="1 2" key="1">
    <citation type="submission" date="2015-12" db="EMBL/GenBank/DDBJ databases">
        <title>Genome sequence of Oceanibaculum pacificum MCCC 1A02656.</title>
        <authorList>
            <person name="Lu L."/>
            <person name="Lai Q."/>
            <person name="Shao Z."/>
            <person name="Qian P."/>
        </authorList>
    </citation>
    <scope>NUCLEOTIDE SEQUENCE [LARGE SCALE GENOMIC DNA]</scope>
    <source>
        <strain evidence="1 2">MCCC 1A02656</strain>
    </source>
</reference>
<evidence type="ECO:0008006" key="3">
    <source>
        <dbReference type="Google" id="ProtNLM"/>
    </source>
</evidence>
<dbReference type="Pfam" id="PF06041">
    <property type="entry name" value="DUF924"/>
    <property type="match status" value="1"/>
</dbReference>
<dbReference type="RefSeq" id="WP_067557518.1">
    <property type="nucleotide sequence ID" value="NZ_LPXN01000122.1"/>
</dbReference>
<proteinExistence type="predicted"/>
<dbReference type="PANTHER" id="PTHR23004">
    <property type="entry name" value="DOUBLECORTIN DOMAIN CONTAINING 2"/>
    <property type="match status" value="1"/>
</dbReference>
<accession>A0A154VYJ1</accession>
<protein>
    <recommendedName>
        <fullName evidence="3">DUF924 domain-containing protein</fullName>
    </recommendedName>
</protein>
<dbReference type="EMBL" id="LPXN01000122">
    <property type="protein sequence ID" value="KZD06412.1"/>
    <property type="molecule type" value="Genomic_DNA"/>
</dbReference>
<dbReference type="SUPFAM" id="SSF48452">
    <property type="entry name" value="TPR-like"/>
    <property type="match status" value="1"/>
</dbReference>
<evidence type="ECO:0000313" key="2">
    <source>
        <dbReference type="Proteomes" id="UP000076400"/>
    </source>
</evidence>
<keyword evidence="2" id="KW-1185">Reference proteome</keyword>
<dbReference type="OrthoDB" id="7593450at2"/>
<dbReference type="STRING" id="580166.AUP43_10840"/>